<evidence type="ECO:0000256" key="8">
    <source>
        <dbReference type="SAM" id="MobiDB-lite"/>
    </source>
</evidence>
<dbReference type="Gene3D" id="1.10.150.280">
    <property type="entry name" value="AF1531-like domain"/>
    <property type="match status" value="1"/>
</dbReference>
<keyword evidence="3 7" id="KW-0547">Nucleotide-binding</keyword>
<dbReference type="InterPro" id="IPR036961">
    <property type="entry name" value="Kinesin_motor_dom_sf"/>
</dbReference>
<dbReference type="PANTHER" id="PTHR47969:SF15">
    <property type="entry name" value="CHROMOSOME-ASSOCIATED KINESIN KIF4A-RELATED"/>
    <property type="match status" value="1"/>
</dbReference>
<dbReference type="GO" id="GO:0008017">
    <property type="term" value="F:microtubule binding"/>
    <property type="evidence" value="ECO:0007669"/>
    <property type="project" value="InterPro"/>
</dbReference>
<evidence type="ECO:0000256" key="5">
    <source>
        <dbReference type="ARBA" id="ARBA00023054"/>
    </source>
</evidence>
<evidence type="ECO:0000313" key="10">
    <source>
        <dbReference type="EMBL" id="KAK4304230.1"/>
    </source>
</evidence>
<keyword evidence="6" id="KW-0206">Cytoskeleton</keyword>
<evidence type="ECO:0000256" key="6">
    <source>
        <dbReference type="ARBA" id="ARBA00023212"/>
    </source>
</evidence>
<dbReference type="GO" id="GO:0005875">
    <property type="term" value="C:microtubule associated complex"/>
    <property type="evidence" value="ECO:0007669"/>
    <property type="project" value="TreeGrafter"/>
</dbReference>
<evidence type="ECO:0000313" key="11">
    <source>
        <dbReference type="Proteomes" id="UP001292094"/>
    </source>
</evidence>
<dbReference type="GO" id="GO:0007018">
    <property type="term" value="P:microtubule-based movement"/>
    <property type="evidence" value="ECO:0007669"/>
    <property type="project" value="InterPro"/>
</dbReference>
<dbReference type="PROSITE" id="PS50067">
    <property type="entry name" value="KINESIN_MOTOR_2"/>
    <property type="match status" value="1"/>
</dbReference>
<dbReference type="InterPro" id="IPR010994">
    <property type="entry name" value="RuvA_2-like"/>
</dbReference>
<gene>
    <name evidence="10" type="ORF">Pmani_023812</name>
</gene>
<dbReference type="PRINTS" id="PR00380">
    <property type="entry name" value="KINESINHEAVY"/>
</dbReference>
<accession>A0AAE1P8T6</accession>
<feature type="compositionally biased region" description="Polar residues" evidence="8">
    <location>
        <begin position="780"/>
        <end position="794"/>
    </location>
</feature>
<comment type="caution">
    <text evidence="10">The sequence shown here is derived from an EMBL/GenBank/DDBJ whole genome shotgun (WGS) entry which is preliminary data.</text>
</comment>
<protein>
    <recommendedName>
        <fullName evidence="9">Kinesin motor domain-containing protein</fullName>
    </recommendedName>
</protein>
<keyword evidence="7" id="KW-0505">Motor protein</keyword>
<keyword evidence="2" id="KW-0963">Cytoplasm</keyword>
<keyword evidence="4 7" id="KW-0067">ATP-binding</keyword>
<feature type="compositionally biased region" description="Basic and acidic residues" evidence="8">
    <location>
        <begin position="643"/>
        <end position="659"/>
    </location>
</feature>
<dbReference type="GO" id="GO:0005524">
    <property type="term" value="F:ATP binding"/>
    <property type="evidence" value="ECO:0007669"/>
    <property type="project" value="UniProtKB-UniRule"/>
</dbReference>
<comment type="subcellular location">
    <subcellularLocation>
        <location evidence="1">Cytoplasm</location>
        <location evidence="1">Cytoskeleton</location>
    </subcellularLocation>
</comment>
<dbReference type="Gene3D" id="3.40.850.10">
    <property type="entry name" value="Kinesin motor domain"/>
    <property type="match status" value="1"/>
</dbReference>
<keyword evidence="11" id="KW-1185">Reference proteome</keyword>
<feature type="binding site" evidence="7">
    <location>
        <begin position="208"/>
        <end position="215"/>
    </location>
    <ligand>
        <name>ATP</name>
        <dbReference type="ChEBI" id="CHEBI:30616"/>
    </ligand>
</feature>
<dbReference type="SMART" id="SM00129">
    <property type="entry name" value="KISc"/>
    <property type="match status" value="1"/>
</dbReference>
<dbReference type="InterPro" id="IPR027417">
    <property type="entry name" value="P-loop_NTPase"/>
</dbReference>
<evidence type="ECO:0000259" key="9">
    <source>
        <dbReference type="PROSITE" id="PS50067"/>
    </source>
</evidence>
<dbReference type="GO" id="GO:0003777">
    <property type="term" value="F:microtubule motor activity"/>
    <property type="evidence" value="ECO:0007669"/>
    <property type="project" value="InterPro"/>
</dbReference>
<proteinExistence type="inferred from homology"/>
<feature type="region of interest" description="Disordered" evidence="8">
    <location>
        <begin position="478"/>
        <end position="519"/>
    </location>
</feature>
<evidence type="ECO:0000256" key="3">
    <source>
        <dbReference type="ARBA" id="ARBA00022741"/>
    </source>
</evidence>
<feature type="region of interest" description="Disordered" evidence="8">
    <location>
        <begin position="739"/>
        <end position="794"/>
    </location>
</feature>
<feature type="compositionally biased region" description="Polar residues" evidence="8">
    <location>
        <begin position="675"/>
        <end position="684"/>
    </location>
</feature>
<dbReference type="AlphaFoldDB" id="A0AAE1P8T6"/>
<dbReference type="Pfam" id="PF00225">
    <property type="entry name" value="Kinesin"/>
    <property type="match status" value="1"/>
</dbReference>
<feature type="region of interest" description="Disordered" evidence="8">
    <location>
        <begin position="619"/>
        <end position="689"/>
    </location>
</feature>
<comment type="similarity">
    <text evidence="7">Belongs to the TRAFAC class myosin-kinesin ATPase superfamily. Kinesin family.</text>
</comment>
<dbReference type="PANTHER" id="PTHR47969">
    <property type="entry name" value="CHROMOSOME-ASSOCIATED KINESIN KIF4A-RELATED"/>
    <property type="match status" value="1"/>
</dbReference>
<dbReference type="Pfam" id="PF12836">
    <property type="entry name" value="HHH_3"/>
    <property type="match status" value="1"/>
</dbReference>
<dbReference type="GO" id="GO:0051231">
    <property type="term" value="P:spindle elongation"/>
    <property type="evidence" value="ECO:0007669"/>
    <property type="project" value="TreeGrafter"/>
</dbReference>
<dbReference type="EMBL" id="JAWZYT010002463">
    <property type="protein sequence ID" value="KAK4304230.1"/>
    <property type="molecule type" value="Genomic_DNA"/>
</dbReference>
<dbReference type="Proteomes" id="UP001292094">
    <property type="component" value="Unassembled WGS sequence"/>
</dbReference>
<evidence type="ECO:0000256" key="4">
    <source>
        <dbReference type="ARBA" id="ARBA00022840"/>
    </source>
</evidence>
<dbReference type="InterPro" id="IPR027640">
    <property type="entry name" value="Kinesin-like_fam"/>
</dbReference>
<feature type="compositionally biased region" description="Basic residues" evidence="8">
    <location>
        <begin position="490"/>
        <end position="500"/>
    </location>
</feature>
<sequence>MVGVGDVRQGDKAGTVLSEAHAKRGVPALVKDAVPTIFPNQRHRDSNPVFLQTVSTAQLNMTAEKINTSNTSAGGDAPPQHPYVEIITEQSSITPNVVARMVLSTPAQRQRATLRTTPGPGGCMGGGDVQVYVRCRPVLQEEEEDQVSVLSFTQDTNRVQVNHGSGHVFQYTGVFEPASKQEEVFSHAVAPLLKKVQEGGHCTVLACGHTGSGKSYTIGTHSGNVREEEGILQRAIRTLLRLNEPGISLDSSLDDGQTQQKRSHDHLTISMLEVYNETIYDLLTPTRKTVSSKNTFGGGLEVMGAVKKEVQCVEEGMAVLEKGTLSRSTTSTSENQHSSRSHAVISLTLPSIRGGGLLKLVDLAGSECAGRVGSSSTTTFNEGISINKSLLTLGKVLNALTAPTPIYVPYRECVLTRLLKDSLCGSGQTVMVACVTPASASLGQTLTTLRYAQQATHIKLRPLPPPPSTIKKPIFKRGREDDVTATPGAWKKRRHHRGSAKHNTTISTPGHRPPPSGSRLLTPLNTTLASATPATSGVTRKSPHNKMEDKLLMPPPPVFEDDSPSALSCVFPINNTQAHVSSFSPLMKQVTNQFEQTLLSQLEVLEERITESLLTKFTKKGRPKEKTTAAASWRYPTRSSTPTEKELSEHSAEHTDNKNARRRSVRLQARKENENQGSIPGNASSEDDDLLGNSMVMALFSQPKMRCKLKEMMTEVLKSDSPLLRSKVLKAVDNKTSNRSMADISNNQVDKASYTQTMKRRPETHTPTSPSRPRSEVPKDSTSTNVGGHNFPLTSTAIHEDRIVRKSAAGVNAYELPLTSTAICQGRAVRRSTRLSTRLSFHTALANNISPCESMTSFMSHESGNVTVLNNNKSPSSALTPTFLENTTISYSATCDGSPPLRPFMEKKPSAKLDMTKMETRGYINALGAVGGGVKEELNTDDAELMMVACALPTSNKINSTAVLNATTLSASQLDSNTTHSLFEETLQTTENHDINKRRRPSRVSALNATLLNHQILQNESPVLRPRKRTIANLNQSIANRTQTTGRQARKNKTQIEEGWVEEPEMMIKSPTAREQHNQKILDILNTGDLRTLQKLVTVGPKTAILIHQYREFNGRFESVKELEKVHGLYKSSYIRFMKANMLDM</sequence>
<feature type="domain" description="Kinesin motor" evidence="9">
    <location>
        <begin position="128"/>
        <end position="458"/>
    </location>
</feature>
<feature type="compositionally biased region" description="Polar residues" evidence="8">
    <location>
        <begin position="739"/>
        <end position="757"/>
    </location>
</feature>
<evidence type="ECO:0000256" key="1">
    <source>
        <dbReference type="ARBA" id="ARBA00004245"/>
    </source>
</evidence>
<organism evidence="10 11">
    <name type="scientific">Petrolisthes manimaculis</name>
    <dbReference type="NCBI Taxonomy" id="1843537"/>
    <lineage>
        <taxon>Eukaryota</taxon>
        <taxon>Metazoa</taxon>
        <taxon>Ecdysozoa</taxon>
        <taxon>Arthropoda</taxon>
        <taxon>Crustacea</taxon>
        <taxon>Multicrustacea</taxon>
        <taxon>Malacostraca</taxon>
        <taxon>Eumalacostraca</taxon>
        <taxon>Eucarida</taxon>
        <taxon>Decapoda</taxon>
        <taxon>Pleocyemata</taxon>
        <taxon>Anomura</taxon>
        <taxon>Galatheoidea</taxon>
        <taxon>Porcellanidae</taxon>
        <taxon>Petrolisthes</taxon>
    </lineage>
</organism>
<name>A0AAE1P8T6_9EUCA</name>
<dbReference type="InterPro" id="IPR001752">
    <property type="entry name" value="Kinesin_motor_dom"/>
</dbReference>
<evidence type="ECO:0000256" key="2">
    <source>
        <dbReference type="ARBA" id="ARBA00022490"/>
    </source>
</evidence>
<dbReference type="GO" id="GO:0007052">
    <property type="term" value="P:mitotic spindle organization"/>
    <property type="evidence" value="ECO:0007669"/>
    <property type="project" value="TreeGrafter"/>
</dbReference>
<keyword evidence="5" id="KW-0175">Coiled coil</keyword>
<dbReference type="SUPFAM" id="SSF47781">
    <property type="entry name" value="RuvA domain 2-like"/>
    <property type="match status" value="1"/>
</dbReference>
<dbReference type="SUPFAM" id="SSF52540">
    <property type="entry name" value="P-loop containing nucleoside triphosphate hydrolases"/>
    <property type="match status" value="1"/>
</dbReference>
<reference evidence="10" key="1">
    <citation type="submission" date="2023-11" db="EMBL/GenBank/DDBJ databases">
        <title>Genome assemblies of two species of porcelain crab, Petrolisthes cinctipes and Petrolisthes manimaculis (Anomura: Porcellanidae).</title>
        <authorList>
            <person name="Angst P."/>
        </authorList>
    </citation>
    <scope>NUCLEOTIDE SEQUENCE</scope>
    <source>
        <strain evidence="10">PB745_02</strain>
        <tissue evidence="10">Gill</tissue>
    </source>
</reference>
<evidence type="ECO:0000256" key="7">
    <source>
        <dbReference type="PROSITE-ProRule" id="PRU00283"/>
    </source>
</evidence>